<accession>A0A1F7IJ42</accession>
<dbReference type="EMBL" id="MGAI01000053">
    <property type="protein sequence ID" value="OGK43360.1"/>
    <property type="molecule type" value="Genomic_DNA"/>
</dbReference>
<comment type="caution">
    <text evidence="2">The sequence shown here is derived from an EMBL/GenBank/DDBJ whole genome shotgun (WGS) entry which is preliminary data.</text>
</comment>
<dbReference type="Gene3D" id="3.40.50.1820">
    <property type="entry name" value="alpha/beta hydrolase"/>
    <property type="match status" value="1"/>
</dbReference>
<dbReference type="InterPro" id="IPR050261">
    <property type="entry name" value="FrsA_esterase"/>
</dbReference>
<evidence type="ECO:0000259" key="1">
    <source>
        <dbReference type="Pfam" id="PF12146"/>
    </source>
</evidence>
<dbReference type="InterPro" id="IPR022742">
    <property type="entry name" value="Hydrolase_4"/>
</dbReference>
<feature type="domain" description="Serine aminopeptidase S33" evidence="1">
    <location>
        <begin position="26"/>
        <end position="138"/>
    </location>
</feature>
<name>A0A1F7IJ42_9BACT</name>
<dbReference type="AlphaFoldDB" id="A0A1F7IJ42"/>
<protein>
    <recommendedName>
        <fullName evidence="1">Serine aminopeptidase S33 domain-containing protein</fullName>
    </recommendedName>
</protein>
<dbReference type="SUPFAM" id="SSF53474">
    <property type="entry name" value="alpha/beta-Hydrolases"/>
    <property type="match status" value="1"/>
</dbReference>
<organism evidence="2 3">
    <name type="scientific">Candidatus Roizmanbacteria bacterium RIFCSPLOWO2_01_FULL_37_16</name>
    <dbReference type="NCBI Taxonomy" id="1802058"/>
    <lineage>
        <taxon>Bacteria</taxon>
        <taxon>Candidatus Roizmaniibacteriota</taxon>
    </lineage>
</organism>
<dbReference type="PANTHER" id="PTHR22946">
    <property type="entry name" value="DIENELACTONE HYDROLASE DOMAIN-CONTAINING PROTEIN-RELATED"/>
    <property type="match status" value="1"/>
</dbReference>
<dbReference type="InterPro" id="IPR029058">
    <property type="entry name" value="AB_hydrolase_fold"/>
</dbReference>
<gene>
    <name evidence="2" type="ORF">A3B40_01015</name>
</gene>
<evidence type="ECO:0000313" key="2">
    <source>
        <dbReference type="EMBL" id="OGK43360.1"/>
    </source>
</evidence>
<dbReference type="Pfam" id="PF12146">
    <property type="entry name" value="Hydrolase_4"/>
    <property type="match status" value="1"/>
</dbReference>
<dbReference type="Proteomes" id="UP000178040">
    <property type="component" value="Unassembled WGS sequence"/>
</dbReference>
<evidence type="ECO:0000313" key="3">
    <source>
        <dbReference type="Proteomes" id="UP000178040"/>
    </source>
</evidence>
<proteinExistence type="predicted"/>
<sequence>MDKYDYLNFHGQKIFYRLSFPYDNKKHPVIFFIHGARAKADSLNVIINELKDNFICLAFDHLGCGKSDGKFEDYTLRSRLDQAFFVLQYLKKVKNVDLKMITVVGASMGAHIASRLTEKNSFSTLILRAPACYRKDYENKKMVKDWIPWDREGKYWPWRPSLALDAIEKYNGRLLIVKSEKDEVIPDEIINNYLRIATKVKEKKLVVMQNAPHRISDKPIYQKKFASLIKRFIILQYN</sequence>
<reference evidence="2 3" key="1">
    <citation type="journal article" date="2016" name="Nat. Commun.">
        <title>Thousands of microbial genomes shed light on interconnected biogeochemical processes in an aquifer system.</title>
        <authorList>
            <person name="Anantharaman K."/>
            <person name="Brown C.T."/>
            <person name="Hug L.A."/>
            <person name="Sharon I."/>
            <person name="Castelle C.J."/>
            <person name="Probst A.J."/>
            <person name="Thomas B.C."/>
            <person name="Singh A."/>
            <person name="Wilkins M.J."/>
            <person name="Karaoz U."/>
            <person name="Brodie E.L."/>
            <person name="Williams K.H."/>
            <person name="Hubbard S.S."/>
            <person name="Banfield J.F."/>
        </authorList>
    </citation>
    <scope>NUCLEOTIDE SEQUENCE [LARGE SCALE GENOMIC DNA]</scope>
</reference>